<dbReference type="EMBL" id="CP001056">
    <property type="protein sequence ID" value="ACD22108.1"/>
    <property type="molecule type" value="Genomic_DNA"/>
</dbReference>
<dbReference type="AlphaFoldDB" id="B2TM23"/>
<protein>
    <recommendedName>
        <fullName evidence="2">DUF4352 domain-containing protein</fullName>
    </recommendedName>
</protein>
<reference evidence="1" key="2">
    <citation type="submission" date="2009-08" db="EMBL/GenBank/DDBJ databases">
        <authorList>
            <person name="Shrivastava S."/>
            <person name="Brinkac L.M."/>
            <person name="Dodson R.J."/>
            <person name="Harkins D.M."/>
            <person name="Durkin A.S."/>
            <person name="Sutton G."/>
        </authorList>
    </citation>
    <scope>NUCLEOTIDE SEQUENCE</scope>
    <source>
        <strain evidence="1">Eklund 17B</strain>
    </source>
</reference>
<accession>B2TM23</accession>
<evidence type="ECO:0000313" key="1">
    <source>
        <dbReference type="EMBL" id="ACD22108.1"/>
    </source>
</evidence>
<proteinExistence type="predicted"/>
<organism evidence="1">
    <name type="scientific">Clostridium botulinum (strain Eklund 17B / Type B)</name>
    <dbReference type="NCBI Taxonomy" id="935198"/>
    <lineage>
        <taxon>Bacteria</taxon>
        <taxon>Bacillati</taxon>
        <taxon>Bacillota</taxon>
        <taxon>Clostridia</taxon>
        <taxon>Eubacteriales</taxon>
        <taxon>Clostridiaceae</taxon>
        <taxon>Clostridium</taxon>
    </lineage>
</organism>
<gene>
    <name evidence="1" type="ordered locus">CLL_A1948</name>
</gene>
<dbReference type="KEGG" id="cbk:CLL_A1948"/>
<name>B2TM23_CLOBB</name>
<evidence type="ECO:0008006" key="2">
    <source>
        <dbReference type="Google" id="ProtNLM"/>
    </source>
</evidence>
<sequence length="185" mass="20765">MLNYFKNNLISILAFLISLASFGISFKNYLKSNVKLKLSTIPNNNLCLGFVHYREYKLIIIDLTIDNNSTSSVNISRIKLVDGNNTYLANPININDRLNKNGISLISNNEDEYMPINISTENILNNTRISSYGTLNGYAVFNDVDLISAPKSFKLIVDTPSKSFKTNVIVNLCPNGFKPLHPLKK</sequence>
<reference evidence="1" key="1">
    <citation type="submission" date="2009-06" db="EMBL/GenBank/DDBJ databases">
        <authorList>
            <consortium name="US DOE Joint Genome Institute (JGI-PGF)"/>
            <person name="Lucas S."/>
            <person name="Copeland A."/>
            <person name="Lapidus A."/>
            <person name="Glavina del Rio T."/>
            <person name="Dalin E."/>
            <person name="Tice H."/>
            <person name="Bruce D."/>
            <person name="Goodwin L."/>
            <person name="Pitluck S."/>
            <person name="Kyrpides N."/>
            <person name="Mavromatis K."/>
            <person name="Ivanova N."/>
            <person name="Saunders E."/>
            <person name="Brettin T."/>
            <person name="Detter J.C."/>
            <person name="Han C."/>
            <person name="Larimer F."/>
            <person name="Land M."/>
            <person name="Hauser L."/>
            <person name="Markowitz V."/>
            <person name="Cheng J.-F."/>
            <person name="Hugenholtz P."/>
            <person name="Woyke T."/>
            <person name="Wu D."/>
            <person name="Gronow S."/>
            <person name="Klenk H.-P."/>
            <person name="Eisen J.A."/>
        </authorList>
    </citation>
    <scope>NUCLEOTIDE SEQUENCE</scope>
    <source>
        <strain evidence="1">Eklund 17B</strain>
    </source>
</reference>
<dbReference type="HOGENOM" id="CLU_124340_0_0_9"/>